<proteinExistence type="predicted"/>
<dbReference type="Proteomes" id="UP000663882">
    <property type="component" value="Unassembled WGS sequence"/>
</dbReference>
<reference evidence="2" key="1">
    <citation type="submission" date="2021-02" db="EMBL/GenBank/DDBJ databases">
        <authorList>
            <person name="Nowell W R."/>
        </authorList>
    </citation>
    <scope>NUCLEOTIDE SEQUENCE</scope>
</reference>
<evidence type="ECO:0000256" key="1">
    <source>
        <dbReference type="SAM" id="Phobius"/>
    </source>
</evidence>
<protein>
    <submittedName>
        <fullName evidence="2">Uncharacterized protein</fullName>
    </submittedName>
</protein>
<dbReference type="InterPro" id="IPR029058">
    <property type="entry name" value="AB_hydrolase_fold"/>
</dbReference>
<organism evidence="2 4">
    <name type="scientific">Rotaria sordida</name>
    <dbReference type="NCBI Taxonomy" id="392033"/>
    <lineage>
        <taxon>Eukaryota</taxon>
        <taxon>Metazoa</taxon>
        <taxon>Spiralia</taxon>
        <taxon>Gnathifera</taxon>
        <taxon>Rotifera</taxon>
        <taxon>Eurotatoria</taxon>
        <taxon>Bdelloidea</taxon>
        <taxon>Philodinida</taxon>
        <taxon>Philodinidae</taxon>
        <taxon>Rotaria</taxon>
    </lineage>
</organism>
<sequence>MMKLSSLTGLRAAGTLGIALTAIILFKIEIFLLLDVSIIKHVRSNLREKFTKLFDDDRILIYLFHCNAQLPTGEKAFRIMSDCYTWTKEPIIDRIHLLDERIPIYFLHGKQAWIKIESSLMFQKQRTNTFVEIIKEAGHYINYFYK</sequence>
<keyword evidence="1" id="KW-0812">Transmembrane</keyword>
<dbReference type="EMBL" id="CAJNOO010002052">
    <property type="protein sequence ID" value="CAF1230777.1"/>
    <property type="molecule type" value="Genomic_DNA"/>
</dbReference>
<accession>A0A814YJH2</accession>
<keyword evidence="1" id="KW-1133">Transmembrane helix</keyword>
<comment type="caution">
    <text evidence="2">The sequence shown here is derived from an EMBL/GenBank/DDBJ whole genome shotgun (WGS) entry which is preliminary data.</text>
</comment>
<name>A0A814YJH2_9BILA</name>
<dbReference type="OrthoDB" id="7457040at2759"/>
<dbReference type="AlphaFoldDB" id="A0A814YJH2"/>
<dbReference type="EMBL" id="CAJOAX010002498">
    <property type="protein sequence ID" value="CAF3800667.1"/>
    <property type="molecule type" value="Genomic_DNA"/>
</dbReference>
<dbReference type="SUPFAM" id="SSF53474">
    <property type="entry name" value="alpha/beta-Hydrolases"/>
    <property type="match status" value="1"/>
</dbReference>
<gene>
    <name evidence="3" type="ORF">OTI717_LOCUS18256</name>
    <name evidence="2" type="ORF">RFH988_LOCUS26154</name>
</gene>
<keyword evidence="1" id="KW-0472">Membrane</keyword>
<evidence type="ECO:0000313" key="4">
    <source>
        <dbReference type="Proteomes" id="UP000663882"/>
    </source>
</evidence>
<dbReference type="Proteomes" id="UP000663823">
    <property type="component" value="Unassembled WGS sequence"/>
</dbReference>
<feature type="transmembrane region" description="Helical" evidence="1">
    <location>
        <begin position="12"/>
        <end position="34"/>
    </location>
</feature>
<evidence type="ECO:0000313" key="2">
    <source>
        <dbReference type="EMBL" id="CAF1230777.1"/>
    </source>
</evidence>
<evidence type="ECO:0000313" key="3">
    <source>
        <dbReference type="EMBL" id="CAF3800667.1"/>
    </source>
</evidence>